<reference evidence="1 2" key="1">
    <citation type="journal article" date="2017" name="Mol. Plant">
        <title>The Genome of Medicinal Plant Macleaya cordata Provides New Insights into Benzylisoquinoline Alkaloids Metabolism.</title>
        <authorList>
            <person name="Liu X."/>
            <person name="Liu Y."/>
            <person name="Huang P."/>
            <person name="Ma Y."/>
            <person name="Qing Z."/>
            <person name="Tang Q."/>
            <person name="Cao H."/>
            <person name="Cheng P."/>
            <person name="Zheng Y."/>
            <person name="Yuan Z."/>
            <person name="Zhou Y."/>
            <person name="Liu J."/>
            <person name="Tang Z."/>
            <person name="Zhuo Y."/>
            <person name="Zhang Y."/>
            <person name="Yu L."/>
            <person name="Huang J."/>
            <person name="Yang P."/>
            <person name="Peng Q."/>
            <person name="Zhang J."/>
            <person name="Jiang W."/>
            <person name="Zhang Z."/>
            <person name="Lin K."/>
            <person name="Ro D.K."/>
            <person name="Chen X."/>
            <person name="Xiong X."/>
            <person name="Shang Y."/>
            <person name="Huang S."/>
            <person name="Zeng J."/>
        </authorList>
    </citation>
    <scope>NUCLEOTIDE SEQUENCE [LARGE SCALE GENOMIC DNA]</scope>
    <source>
        <strain evidence="2">cv. BLH2017</strain>
        <tissue evidence="1">Root</tissue>
    </source>
</reference>
<comment type="caution">
    <text evidence="1">The sequence shown here is derived from an EMBL/GenBank/DDBJ whole genome shotgun (WGS) entry which is preliminary data.</text>
</comment>
<dbReference type="Proteomes" id="UP000195402">
    <property type="component" value="Unassembled WGS sequence"/>
</dbReference>
<sequence length="72" mass="7939">MKRLSRELNPSAGLNFSDGYQATAVCKAVADGGTFLTYGKKLPKYVAYEGAARKPVEWSAFLKEKKLNLLNL</sequence>
<dbReference type="AlphaFoldDB" id="A0A200RDH1"/>
<dbReference type="OrthoDB" id="7482721at2759"/>
<name>A0A200RDH1_MACCD</name>
<gene>
    <name evidence="1" type="ORF">BVC80_887g52</name>
</gene>
<protein>
    <submittedName>
        <fullName evidence="1">Uncharacterized protein</fullName>
    </submittedName>
</protein>
<evidence type="ECO:0000313" key="1">
    <source>
        <dbReference type="EMBL" id="OVA20767.1"/>
    </source>
</evidence>
<accession>A0A200RDH1</accession>
<proteinExistence type="predicted"/>
<dbReference type="InParanoid" id="A0A200RDH1"/>
<dbReference type="STRING" id="56857.A0A200RDH1"/>
<organism evidence="1 2">
    <name type="scientific">Macleaya cordata</name>
    <name type="common">Five-seeded plume-poppy</name>
    <name type="synonym">Bocconia cordata</name>
    <dbReference type="NCBI Taxonomy" id="56857"/>
    <lineage>
        <taxon>Eukaryota</taxon>
        <taxon>Viridiplantae</taxon>
        <taxon>Streptophyta</taxon>
        <taxon>Embryophyta</taxon>
        <taxon>Tracheophyta</taxon>
        <taxon>Spermatophyta</taxon>
        <taxon>Magnoliopsida</taxon>
        <taxon>Ranunculales</taxon>
        <taxon>Papaveraceae</taxon>
        <taxon>Papaveroideae</taxon>
        <taxon>Macleaya</taxon>
    </lineage>
</organism>
<keyword evidence="2" id="KW-1185">Reference proteome</keyword>
<evidence type="ECO:0000313" key="2">
    <source>
        <dbReference type="Proteomes" id="UP000195402"/>
    </source>
</evidence>
<dbReference type="EMBL" id="MVGT01000057">
    <property type="protein sequence ID" value="OVA20767.1"/>
    <property type="molecule type" value="Genomic_DNA"/>
</dbReference>